<protein>
    <recommendedName>
        <fullName evidence="4">Folate receptor-like domain-containing protein</fullName>
    </recommendedName>
</protein>
<dbReference type="RefSeq" id="XP_008606998.1">
    <property type="nucleotide sequence ID" value="XM_008608776.1"/>
</dbReference>
<dbReference type="Proteomes" id="UP000030762">
    <property type="component" value="Unassembled WGS sequence"/>
</dbReference>
<dbReference type="VEuPathDB" id="FungiDB:SDRG_03154"/>
<dbReference type="OMA" id="LECCYES"/>
<keyword evidence="1" id="KW-0732">Signal</keyword>
<evidence type="ECO:0000256" key="1">
    <source>
        <dbReference type="SAM" id="SignalP"/>
    </source>
</evidence>
<dbReference type="AlphaFoldDB" id="T0QYF9"/>
<keyword evidence="3" id="KW-1185">Reference proteome</keyword>
<feature type="chain" id="PRO_5004583618" description="Folate receptor-like domain-containing protein" evidence="1">
    <location>
        <begin position="18"/>
        <end position="236"/>
    </location>
</feature>
<gene>
    <name evidence="2" type="ORF">SDRG_03154</name>
</gene>
<evidence type="ECO:0008006" key="4">
    <source>
        <dbReference type="Google" id="ProtNLM"/>
    </source>
</evidence>
<dbReference type="eggNOG" id="ENOG502SNDU">
    <property type="taxonomic scope" value="Eukaryota"/>
</dbReference>
<dbReference type="GeneID" id="19943881"/>
<reference evidence="2 3" key="1">
    <citation type="submission" date="2012-04" db="EMBL/GenBank/DDBJ databases">
        <title>The Genome Sequence of Saprolegnia declina VS20.</title>
        <authorList>
            <consortium name="The Broad Institute Genome Sequencing Platform"/>
            <person name="Russ C."/>
            <person name="Nusbaum C."/>
            <person name="Tyler B."/>
            <person name="van West P."/>
            <person name="Dieguez-Uribeondo J."/>
            <person name="de Bruijn I."/>
            <person name="Tripathy S."/>
            <person name="Jiang R."/>
            <person name="Young S.K."/>
            <person name="Zeng Q."/>
            <person name="Gargeya S."/>
            <person name="Fitzgerald M."/>
            <person name="Haas B."/>
            <person name="Abouelleil A."/>
            <person name="Alvarado L."/>
            <person name="Arachchi H.M."/>
            <person name="Berlin A."/>
            <person name="Chapman S.B."/>
            <person name="Goldberg J."/>
            <person name="Griggs A."/>
            <person name="Gujja S."/>
            <person name="Hansen M."/>
            <person name="Howarth C."/>
            <person name="Imamovic A."/>
            <person name="Larimer J."/>
            <person name="McCowen C."/>
            <person name="Montmayeur A."/>
            <person name="Murphy C."/>
            <person name="Neiman D."/>
            <person name="Pearson M."/>
            <person name="Priest M."/>
            <person name="Roberts A."/>
            <person name="Saif S."/>
            <person name="Shea T."/>
            <person name="Sisk P."/>
            <person name="Sykes S."/>
            <person name="Wortman J."/>
            <person name="Nusbaum C."/>
            <person name="Birren B."/>
        </authorList>
    </citation>
    <scope>NUCLEOTIDE SEQUENCE [LARGE SCALE GENOMIC DNA]</scope>
    <source>
        <strain evidence="2 3">VS20</strain>
    </source>
</reference>
<organism evidence="2 3">
    <name type="scientific">Saprolegnia diclina (strain VS20)</name>
    <dbReference type="NCBI Taxonomy" id="1156394"/>
    <lineage>
        <taxon>Eukaryota</taxon>
        <taxon>Sar</taxon>
        <taxon>Stramenopiles</taxon>
        <taxon>Oomycota</taxon>
        <taxon>Saprolegniomycetes</taxon>
        <taxon>Saprolegniales</taxon>
        <taxon>Saprolegniaceae</taxon>
        <taxon>Saprolegnia</taxon>
    </lineage>
</organism>
<proteinExistence type="predicted"/>
<dbReference type="InParanoid" id="T0QYF9"/>
<name>T0QYF9_SAPDV</name>
<dbReference type="OrthoDB" id="70329at2759"/>
<feature type="signal peptide" evidence="1">
    <location>
        <begin position="1"/>
        <end position="17"/>
    </location>
</feature>
<dbReference type="EMBL" id="JH767138">
    <property type="protein sequence ID" value="EQC39726.1"/>
    <property type="molecule type" value="Genomic_DNA"/>
</dbReference>
<accession>T0QYF9</accession>
<sequence>MLGLVLFLLLLLPWSSGQHLGSPLRYVSDECEALKQSLDVMAINGDQLANGVVGGHVVESDCTKLRTLNVLDHRDDNDQNLLCGNSCFNATAATYAAMLNNDCFHGDDEFEVANQRLYAASFQFACQRYAPYKYCVALLGDTVASAGGSYDLCKDIVKPLECCYESYRRYMLFGTNTSVTEMNYISKKCADVVTDACACHLNVYAANVTNTYVCSAGGRANVAMLLLLWLTSLLLP</sequence>
<evidence type="ECO:0000313" key="3">
    <source>
        <dbReference type="Proteomes" id="UP000030762"/>
    </source>
</evidence>
<evidence type="ECO:0000313" key="2">
    <source>
        <dbReference type="EMBL" id="EQC39726.1"/>
    </source>
</evidence>